<dbReference type="GO" id="GO:0005886">
    <property type="term" value="C:plasma membrane"/>
    <property type="evidence" value="ECO:0007669"/>
    <property type="project" value="UniProtKB-SubCell"/>
</dbReference>
<dbReference type="AlphaFoldDB" id="A0A9W6PXF0"/>
<feature type="domain" description="VTT" evidence="9">
    <location>
        <begin position="53"/>
        <end position="181"/>
    </location>
</feature>
<dbReference type="RefSeq" id="WP_067915355.1">
    <property type="nucleotide sequence ID" value="NZ_BSRZ01000013.1"/>
</dbReference>
<evidence type="ECO:0000313" key="10">
    <source>
        <dbReference type="EMBL" id="GLW66175.1"/>
    </source>
</evidence>
<feature type="compositionally biased region" description="Basic and acidic residues" evidence="7">
    <location>
        <begin position="221"/>
        <end position="231"/>
    </location>
</feature>
<evidence type="ECO:0000259" key="9">
    <source>
        <dbReference type="Pfam" id="PF09335"/>
    </source>
</evidence>
<evidence type="ECO:0000256" key="8">
    <source>
        <dbReference type="SAM" id="Phobius"/>
    </source>
</evidence>
<comment type="subcellular location">
    <subcellularLocation>
        <location evidence="1">Cell membrane</location>
        <topology evidence="1">Multi-pass membrane protein</topology>
    </subcellularLocation>
</comment>
<gene>
    <name evidence="10" type="ORF">Arub01_44190</name>
</gene>
<evidence type="ECO:0000256" key="4">
    <source>
        <dbReference type="ARBA" id="ARBA00022692"/>
    </source>
</evidence>
<dbReference type="PANTHER" id="PTHR42709:SF6">
    <property type="entry name" value="UNDECAPRENYL PHOSPHATE TRANSPORTER A"/>
    <property type="match status" value="1"/>
</dbReference>
<name>A0A9W6PXF0_9ACTN</name>
<evidence type="ECO:0000256" key="7">
    <source>
        <dbReference type="SAM" id="MobiDB-lite"/>
    </source>
</evidence>
<sequence length="241" mass="25629">MIAITHLVLAGAQADGAAEPTGGIAGWATDLMERLGAVGAGAAIALENLFPPLPSEVILPLAGFTCARGDMNLIAALVWTTVGAVVGALALYWIGALIGRDRIRRLVDRMPLVKLEDLDRTEAWFARHGGKAVFFGRMIPLFRSFISVPAGVERMPMTSFLLYTTAGSAIWNTVFILAGYQLGDNWHLVEQYVGAYSKVVVGLAAVAVVAFIIVRIVKGRGGDGRPPEGAHHRSSQSEHVG</sequence>
<feature type="transmembrane region" description="Helical" evidence="8">
    <location>
        <begin position="195"/>
        <end position="217"/>
    </location>
</feature>
<evidence type="ECO:0000256" key="3">
    <source>
        <dbReference type="ARBA" id="ARBA00022475"/>
    </source>
</evidence>
<comment type="caution">
    <text evidence="10">The sequence shown here is derived from an EMBL/GenBank/DDBJ whole genome shotgun (WGS) entry which is preliminary data.</text>
</comment>
<feature type="region of interest" description="Disordered" evidence="7">
    <location>
        <begin position="221"/>
        <end position="241"/>
    </location>
</feature>
<protein>
    <submittedName>
        <fullName evidence="10">DedA family protein</fullName>
    </submittedName>
</protein>
<reference evidence="10" key="1">
    <citation type="submission" date="2023-02" db="EMBL/GenBank/DDBJ databases">
        <title>Actinomadura rubrobrunea NBRC 14622.</title>
        <authorList>
            <person name="Ichikawa N."/>
            <person name="Sato H."/>
            <person name="Tonouchi N."/>
        </authorList>
    </citation>
    <scope>NUCLEOTIDE SEQUENCE</scope>
    <source>
        <strain evidence="10">NBRC 14622</strain>
    </source>
</reference>
<dbReference type="InterPro" id="IPR032816">
    <property type="entry name" value="VTT_dom"/>
</dbReference>
<evidence type="ECO:0000313" key="11">
    <source>
        <dbReference type="Proteomes" id="UP001165124"/>
    </source>
</evidence>
<evidence type="ECO:0000256" key="1">
    <source>
        <dbReference type="ARBA" id="ARBA00004651"/>
    </source>
</evidence>
<keyword evidence="6 8" id="KW-0472">Membrane</keyword>
<feature type="transmembrane region" description="Helical" evidence="8">
    <location>
        <begin position="73"/>
        <end position="95"/>
    </location>
</feature>
<dbReference type="Proteomes" id="UP001165124">
    <property type="component" value="Unassembled WGS sequence"/>
</dbReference>
<comment type="similarity">
    <text evidence="2">Belongs to the DedA family.</text>
</comment>
<accession>A0A9W6PXF0</accession>
<dbReference type="EMBL" id="BSRZ01000013">
    <property type="protein sequence ID" value="GLW66175.1"/>
    <property type="molecule type" value="Genomic_DNA"/>
</dbReference>
<keyword evidence="4 8" id="KW-0812">Transmembrane</keyword>
<keyword evidence="5 8" id="KW-1133">Transmembrane helix</keyword>
<evidence type="ECO:0000256" key="6">
    <source>
        <dbReference type="ARBA" id="ARBA00023136"/>
    </source>
</evidence>
<proteinExistence type="inferred from homology"/>
<evidence type="ECO:0000256" key="2">
    <source>
        <dbReference type="ARBA" id="ARBA00010792"/>
    </source>
</evidence>
<keyword evidence="11" id="KW-1185">Reference proteome</keyword>
<dbReference type="InterPro" id="IPR051311">
    <property type="entry name" value="DedA_domain"/>
</dbReference>
<dbReference type="PANTHER" id="PTHR42709">
    <property type="entry name" value="ALKALINE PHOSPHATASE LIKE PROTEIN"/>
    <property type="match status" value="1"/>
</dbReference>
<dbReference type="Pfam" id="PF09335">
    <property type="entry name" value="VTT_dom"/>
    <property type="match status" value="1"/>
</dbReference>
<feature type="transmembrane region" description="Helical" evidence="8">
    <location>
        <begin position="160"/>
        <end position="183"/>
    </location>
</feature>
<keyword evidence="3" id="KW-1003">Cell membrane</keyword>
<organism evidence="10 11">
    <name type="scientific">Actinomadura rubrobrunea</name>
    <dbReference type="NCBI Taxonomy" id="115335"/>
    <lineage>
        <taxon>Bacteria</taxon>
        <taxon>Bacillati</taxon>
        <taxon>Actinomycetota</taxon>
        <taxon>Actinomycetes</taxon>
        <taxon>Streptosporangiales</taxon>
        <taxon>Thermomonosporaceae</taxon>
        <taxon>Actinomadura</taxon>
    </lineage>
</organism>
<evidence type="ECO:0000256" key="5">
    <source>
        <dbReference type="ARBA" id="ARBA00022989"/>
    </source>
</evidence>